<gene>
    <name evidence="2" type="ORF">NC653_004485</name>
</gene>
<name>A0AAD6WN11_9ROSI</name>
<organism evidence="2 3">
    <name type="scientific">Populus alba x Populus x berolinensis</name>
    <dbReference type="NCBI Taxonomy" id="444605"/>
    <lineage>
        <taxon>Eukaryota</taxon>
        <taxon>Viridiplantae</taxon>
        <taxon>Streptophyta</taxon>
        <taxon>Embryophyta</taxon>
        <taxon>Tracheophyta</taxon>
        <taxon>Spermatophyta</taxon>
        <taxon>Magnoliopsida</taxon>
        <taxon>eudicotyledons</taxon>
        <taxon>Gunneridae</taxon>
        <taxon>Pentapetalae</taxon>
        <taxon>rosids</taxon>
        <taxon>fabids</taxon>
        <taxon>Malpighiales</taxon>
        <taxon>Salicaceae</taxon>
        <taxon>Saliceae</taxon>
        <taxon>Populus</taxon>
    </lineage>
</organism>
<dbReference type="AlphaFoldDB" id="A0AAD6WN11"/>
<comment type="caution">
    <text evidence="2">The sequence shown here is derived from an EMBL/GenBank/DDBJ whole genome shotgun (WGS) entry which is preliminary data.</text>
</comment>
<keyword evidence="1" id="KW-1133">Transmembrane helix</keyword>
<protein>
    <submittedName>
        <fullName evidence="2">Uncharacterized protein</fullName>
    </submittedName>
</protein>
<proteinExistence type="predicted"/>
<dbReference type="EMBL" id="JAQIZT010000001">
    <property type="protein sequence ID" value="KAJ7015189.1"/>
    <property type="molecule type" value="Genomic_DNA"/>
</dbReference>
<keyword evidence="3" id="KW-1185">Reference proteome</keyword>
<sequence length="98" mass="11157">MNGSTSSTRYHCWGGYFMLEEGPFPACALYCTASLFGFLLATVVYRMASGILKTMLANCRYEIEFKMRSQTFTSRTTFCAFLFLRKSLLLRACKTINV</sequence>
<accession>A0AAD6WN11</accession>
<keyword evidence="1" id="KW-0812">Transmembrane</keyword>
<evidence type="ECO:0000313" key="2">
    <source>
        <dbReference type="EMBL" id="KAJ7015189.1"/>
    </source>
</evidence>
<evidence type="ECO:0000313" key="3">
    <source>
        <dbReference type="Proteomes" id="UP001164929"/>
    </source>
</evidence>
<dbReference type="Proteomes" id="UP001164929">
    <property type="component" value="Chromosome 1"/>
</dbReference>
<feature type="transmembrane region" description="Helical" evidence="1">
    <location>
        <begin position="23"/>
        <end position="45"/>
    </location>
</feature>
<keyword evidence="1" id="KW-0472">Membrane</keyword>
<reference evidence="2 3" key="1">
    <citation type="journal article" date="2023" name="Mol. Ecol. Resour.">
        <title>Chromosome-level genome assembly of a triploid poplar Populus alba 'Berolinensis'.</title>
        <authorList>
            <person name="Chen S."/>
            <person name="Yu Y."/>
            <person name="Wang X."/>
            <person name="Wang S."/>
            <person name="Zhang T."/>
            <person name="Zhou Y."/>
            <person name="He R."/>
            <person name="Meng N."/>
            <person name="Wang Y."/>
            <person name="Liu W."/>
            <person name="Liu Z."/>
            <person name="Liu J."/>
            <person name="Guo Q."/>
            <person name="Huang H."/>
            <person name="Sederoff R.R."/>
            <person name="Wang G."/>
            <person name="Qu G."/>
            <person name="Chen S."/>
        </authorList>
    </citation>
    <scope>NUCLEOTIDE SEQUENCE [LARGE SCALE GENOMIC DNA]</scope>
    <source>
        <strain evidence="2">SC-2020</strain>
    </source>
</reference>
<evidence type="ECO:0000256" key="1">
    <source>
        <dbReference type="SAM" id="Phobius"/>
    </source>
</evidence>